<reference evidence="9 10" key="1">
    <citation type="submission" date="2021-01" db="EMBL/GenBank/DDBJ databases">
        <title>Whole genome shotgun sequence of Catellatospora citrea NBRC 14495.</title>
        <authorList>
            <person name="Komaki H."/>
            <person name="Tamura T."/>
        </authorList>
    </citation>
    <scope>NUCLEOTIDE SEQUENCE [LARGE SCALE GENOMIC DNA]</scope>
    <source>
        <strain evidence="9 10">NBRC 14495</strain>
    </source>
</reference>
<evidence type="ECO:0000256" key="3">
    <source>
        <dbReference type="ARBA" id="ARBA00022960"/>
    </source>
</evidence>
<dbReference type="GO" id="GO:0016740">
    <property type="term" value="F:transferase activity"/>
    <property type="evidence" value="ECO:0007669"/>
    <property type="project" value="UniProtKB-KW"/>
</dbReference>
<feature type="region of interest" description="Disordered" evidence="7">
    <location>
        <begin position="179"/>
        <end position="251"/>
    </location>
</feature>
<dbReference type="GO" id="GO:0008360">
    <property type="term" value="P:regulation of cell shape"/>
    <property type="evidence" value="ECO:0007669"/>
    <property type="project" value="UniProtKB-UniRule"/>
</dbReference>
<keyword evidence="5 6" id="KW-0961">Cell wall biogenesis/degradation</keyword>
<dbReference type="UniPathway" id="UPA00219"/>
<evidence type="ECO:0000313" key="10">
    <source>
        <dbReference type="Proteomes" id="UP000659904"/>
    </source>
</evidence>
<feature type="compositionally biased region" description="Basic and acidic residues" evidence="7">
    <location>
        <begin position="235"/>
        <end position="251"/>
    </location>
</feature>
<feature type="active site" description="Proton donor/acceptor" evidence="6">
    <location>
        <position position="115"/>
    </location>
</feature>
<keyword evidence="3 6" id="KW-0133">Cell shape</keyword>
<dbReference type="Pfam" id="PF03734">
    <property type="entry name" value="YkuD"/>
    <property type="match status" value="1"/>
</dbReference>
<dbReference type="AlphaFoldDB" id="A0A8J3NY20"/>
<dbReference type="InterPro" id="IPR005490">
    <property type="entry name" value="LD_TPept_cat_dom"/>
</dbReference>
<dbReference type="CDD" id="cd16913">
    <property type="entry name" value="YkuD_like"/>
    <property type="match status" value="1"/>
</dbReference>
<name>A0A8J3NY20_9ACTN</name>
<dbReference type="InterPro" id="IPR038063">
    <property type="entry name" value="Transpep_catalytic_dom"/>
</dbReference>
<organism evidence="9 10">
    <name type="scientific">Catellatospora citrea</name>
    <dbReference type="NCBI Taxonomy" id="53366"/>
    <lineage>
        <taxon>Bacteria</taxon>
        <taxon>Bacillati</taxon>
        <taxon>Actinomycetota</taxon>
        <taxon>Actinomycetes</taxon>
        <taxon>Micromonosporales</taxon>
        <taxon>Micromonosporaceae</taxon>
        <taxon>Catellatospora</taxon>
    </lineage>
</organism>
<evidence type="ECO:0000256" key="2">
    <source>
        <dbReference type="ARBA" id="ARBA00022679"/>
    </source>
</evidence>
<dbReference type="SUPFAM" id="SSF141523">
    <property type="entry name" value="L,D-transpeptidase catalytic domain-like"/>
    <property type="match status" value="1"/>
</dbReference>
<keyword evidence="4 6" id="KW-0573">Peptidoglycan synthesis</keyword>
<feature type="active site" description="Nucleophile" evidence="6">
    <location>
        <position position="125"/>
    </location>
</feature>
<dbReference type="RefSeq" id="WP_170212875.1">
    <property type="nucleotide sequence ID" value="NZ_BONH01000007.1"/>
</dbReference>
<accession>A0A8J3NY20</accession>
<keyword evidence="2" id="KW-0808">Transferase</keyword>
<evidence type="ECO:0000259" key="8">
    <source>
        <dbReference type="PROSITE" id="PS52029"/>
    </source>
</evidence>
<gene>
    <name evidence="9" type="ORF">Cci01nite_19760</name>
</gene>
<evidence type="ECO:0000256" key="6">
    <source>
        <dbReference type="PROSITE-ProRule" id="PRU01373"/>
    </source>
</evidence>
<protein>
    <recommendedName>
        <fullName evidence="8">L,D-TPase catalytic domain-containing protein</fullName>
    </recommendedName>
</protein>
<sequence length="251" mass="26789">MHVFGPDPIAGVSEVPAGLIRPYLVFNGQTLTVFDRDGNALAEYPATSGRPGTTSLDQASAGRGPLPEGSYHFDAEDFSPSNLLRQLTGDWGEWRVPLTPATDTDTHDRDGFFLHGGRYPGSAGCIDVGEHISDVQRLLNRAEGPIEMAVNYHATLAGSPAEQALGGELRAAERNGQAQCDPDDAAQRAADDAAQRAADDAAQRAADDAAQRDAQRAADARVAEERLMEALQQSRADERAAEVRAAEQRAQ</sequence>
<comment type="caution">
    <text evidence="9">The sequence shown here is derived from an EMBL/GenBank/DDBJ whole genome shotgun (WGS) entry which is preliminary data.</text>
</comment>
<evidence type="ECO:0000256" key="5">
    <source>
        <dbReference type="ARBA" id="ARBA00023316"/>
    </source>
</evidence>
<evidence type="ECO:0000313" key="9">
    <source>
        <dbReference type="EMBL" id="GIF96882.1"/>
    </source>
</evidence>
<dbReference type="Gene3D" id="2.40.440.10">
    <property type="entry name" value="L,D-transpeptidase catalytic domain-like"/>
    <property type="match status" value="1"/>
</dbReference>
<dbReference type="GO" id="GO:0071555">
    <property type="term" value="P:cell wall organization"/>
    <property type="evidence" value="ECO:0007669"/>
    <property type="project" value="UniProtKB-UniRule"/>
</dbReference>
<dbReference type="GO" id="GO:0009252">
    <property type="term" value="P:peptidoglycan biosynthetic process"/>
    <property type="evidence" value="ECO:0007669"/>
    <property type="project" value="UniProtKB-UniPathway"/>
</dbReference>
<dbReference type="EMBL" id="BONH01000007">
    <property type="protein sequence ID" value="GIF96882.1"/>
    <property type="molecule type" value="Genomic_DNA"/>
</dbReference>
<dbReference type="Proteomes" id="UP000659904">
    <property type="component" value="Unassembled WGS sequence"/>
</dbReference>
<dbReference type="PROSITE" id="PS52029">
    <property type="entry name" value="LD_TPASE"/>
    <property type="match status" value="1"/>
</dbReference>
<evidence type="ECO:0000256" key="7">
    <source>
        <dbReference type="SAM" id="MobiDB-lite"/>
    </source>
</evidence>
<feature type="domain" description="L,D-TPase catalytic" evidence="8">
    <location>
        <begin position="20"/>
        <end position="151"/>
    </location>
</feature>
<keyword evidence="10" id="KW-1185">Reference proteome</keyword>
<feature type="region of interest" description="Disordered" evidence="7">
    <location>
        <begin position="44"/>
        <end position="67"/>
    </location>
</feature>
<comment type="pathway">
    <text evidence="1 6">Cell wall biogenesis; peptidoglycan biosynthesis.</text>
</comment>
<evidence type="ECO:0000256" key="4">
    <source>
        <dbReference type="ARBA" id="ARBA00022984"/>
    </source>
</evidence>
<proteinExistence type="predicted"/>
<feature type="compositionally biased region" description="Basic and acidic residues" evidence="7">
    <location>
        <begin position="185"/>
        <end position="228"/>
    </location>
</feature>
<evidence type="ECO:0000256" key="1">
    <source>
        <dbReference type="ARBA" id="ARBA00004752"/>
    </source>
</evidence>